<dbReference type="InterPro" id="IPR031165">
    <property type="entry name" value="GNAT_YJDJ"/>
</dbReference>
<dbReference type="InterPro" id="IPR045057">
    <property type="entry name" value="Gcn5-rel_NAT"/>
</dbReference>
<evidence type="ECO:0000313" key="3">
    <source>
        <dbReference type="EMBL" id="MBB6092292.1"/>
    </source>
</evidence>
<dbReference type="PANTHER" id="PTHR31435">
    <property type="entry name" value="PROTEIN NATD1"/>
    <property type="match status" value="1"/>
</dbReference>
<dbReference type="GO" id="GO:0016747">
    <property type="term" value="F:acyltransferase activity, transferring groups other than amino-acyl groups"/>
    <property type="evidence" value="ECO:0007669"/>
    <property type="project" value="InterPro"/>
</dbReference>
<dbReference type="Proteomes" id="UP000588068">
    <property type="component" value="Unassembled WGS sequence"/>
</dbReference>
<gene>
    <name evidence="3" type="ORF">HNQ60_001138</name>
</gene>
<keyword evidence="4" id="KW-1185">Reference proteome</keyword>
<dbReference type="EMBL" id="JACHHZ010000001">
    <property type="protein sequence ID" value="MBB6092292.1"/>
    <property type="molecule type" value="Genomic_DNA"/>
</dbReference>
<evidence type="ECO:0000313" key="4">
    <source>
        <dbReference type="Proteomes" id="UP000588068"/>
    </source>
</evidence>
<dbReference type="InterPro" id="IPR000182">
    <property type="entry name" value="GNAT_dom"/>
</dbReference>
<dbReference type="PROSITE" id="PS51729">
    <property type="entry name" value="GNAT_YJDJ"/>
    <property type="match status" value="1"/>
</dbReference>
<dbReference type="Pfam" id="PF14542">
    <property type="entry name" value="Acetyltransf_CG"/>
    <property type="match status" value="1"/>
</dbReference>
<dbReference type="SUPFAM" id="SSF55729">
    <property type="entry name" value="Acyl-CoA N-acyltransferases (Nat)"/>
    <property type="match status" value="1"/>
</dbReference>
<feature type="domain" description="N-acetyltransferase" evidence="2">
    <location>
        <begin position="8"/>
        <end position="95"/>
    </location>
</feature>
<dbReference type="PANTHER" id="PTHR31435:SF10">
    <property type="entry name" value="BSR4717 PROTEIN"/>
    <property type="match status" value="1"/>
</dbReference>
<dbReference type="Gene3D" id="3.40.630.30">
    <property type="match status" value="1"/>
</dbReference>
<sequence length="96" mass="10662">MNHAIAHEEIERRGAFFIEENGRRLAQMTYSRANDTLVIIDHTEVDDSLAGQGVGRRLFDATVEWARATQTKLLATCPFASAQFARNPSSRDVLAG</sequence>
<accession>A0A841HJG0</accession>
<evidence type="ECO:0008006" key="5">
    <source>
        <dbReference type="Google" id="ProtNLM"/>
    </source>
</evidence>
<dbReference type="CDD" id="cd04301">
    <property type="entry name" value="NAT_SF"/>
    <property type="match status" value="1"/>
</dbReference>
<comment type="caution">
    <text evidence="3">The sequence shown here is derived from an EMBL/GenBank/DDBJ whole genome shotgun (WGS) entry which is preliminary data.</text>
</comment>
<name>A0A841HJG0_9GAMM</name>
<reference evidence="3 4" key="1">
    <citation type="submission" date="2020-08" db="EMBL/GenBank/DDBJ databases">
        <title>Genomic Encyclopedia of Type Strains, Phase IV (KMG-IV): sequencing the most valuable type-strain genomes for metagenomic binning, comparative biology and taxonomic classification.</title>
        <authorList>
            <person name="Goeker M."/>
        </authorList>
    </citation>
    <scope>NUCLEOTIDE SEQUENCE [LARGE SCALE GENOMIC DNA]</scope>
    <source>
        <strain evidence="3 4">DSM 26723</strain>
    </source>
</reference>
<proteinExistence type="predicted"/>
<dbReference type="InterPro" id="IPR016181">
    <property type="entry name" value="Acyl_CoA_acyltransferase"/>
</dbReference>
<dbReference type="RefSeq" id="WP_184330027.1">
    <property type="nucleotide sequence ID" value="NZ_JACHHZ010000001.1"/>
</dbReference>
<dbReference type="PROSITE" id="PS51186">
    <property type="entry name" value="GNAT"/>
    <property type="match status" value="1"/>
</dbReference>
<evidence type="ECO:0000259" key="2">
    <source>
        <dbReference type="PROSITE" id="PS51729"/>
    </source>
</evidence>
<evidence type="ECO:0000259" key="1">
    <source>
        <dbReference type="PROSITE" id="PS51186"/>
    </source>
</evidence>
<feature type="domain" description="N-acetyltransferase" evidence="1">
    <location>
        <begin position="1"/>
        <end position="96"/>
    </location>
</feature>
<organism evidence="3 4">
    <name type="scientific">Povalibacter uvarum</name>
    <dbReference type="NCBI Taxonomy" id="732238"/>
    <lineage>
        <taxon>Bacteria</taxon>
        <taxon>Pseudomonadati</taxon>
        <taxon>Pseudomonadota</taxon>
        <taxon>Gammaproteobacteria</taxon>
        <taxon>Steroidobacterales</taxon>
        <taxon>Steroidobacteraceae</taxon>
        <taxon>Povalibacter</taxon>
    </lineage>
</organism>
<protein>
    <recommendedName>
        <fullName evidence="5">N-acetyltransferase domain-containing protein</fullName>
    </recommendedName>
</protein>
<dbReference type="AlphaFoldDB" id="A0A841HJG0"/>